<keyword evidence="8" id="KW-0902">Two-component regulatory system</keyword>
<comment type="catalytic activity">
    <reaction evidence="1">
        <text>ATP + protein L-histidine = ADP + protein N-phospho-L-histidine.</text>
        <dbReference type="EC" id="2.7.13.3"/>
    </reaction>
</comment>
<organism evidence="14 15">
    <name type="scientific">Mucilaginibacter antarcticus</name>
    <dbReference type="NCBI Taxonomy" id="1855725"/>
    <lineage>
        <taxon>Bacteria</taxon>
        <taxon>Pseudomonadati</taxon>
        <taxon>Bacteroidota</taxon>
        <taxon>Sphingobacteriia</taxon>
        <taxon>Sphingobacteriales</taxon>
        <taxon>Sphingobacteriaceae</taxon>
        <taxon>Mucilaginibacter</taxon>
    </lineage>
</organism>
<evidence type="ECO:0000259" key="13">
    <source>
        <dbReference type="PROSITE" id="PS50109"/>
    </source>
</evidence>
<sequence>MKKLSLIVFAITLAFFSNAQERVATYTAEFKKHPDSLGVKIKLATAHAQASNTDTAELLFKEVAATALKKNDTKAFVNAQISIGKLYADKGDNVKALNHYHQAQSGAEKIADKNLLAHVYKNIGALYISWKKFEEALAYYDKGELIAASINEDELVADCQNNKGTVYEQQKKYDMALAVYKNALKVYTKKNIPAKISMVLSNLAIVYKFKKDFGASLQYNLKALALSEKSNDKWIMAATYNNIGGLYSAMNNYQQAIMYATKSKDLATKIDAIEIIETAYETMADAASKAGDYKNAYLYHQQFMQSKDKFINLESTKQLSELNVKYETAKKQKLIQQQQLEILRRNMTIMVIAIVFLAALVIGYQIYTRDKLNQKTALQEAAIKHQAMATKAIIEAEENERKRIASDLHDGVGQLFSAVKLNLSGLLCRANLSDPAMVTLGDKTLAMVDESCKEVRLIAHQMMPGSLLQNGLTTAIEDFVKKIDSYHLKIDVKAHNMEGRLDSDIETVLYRIVQESVNNVIKHSQASKLDIILTRDEKQIAATIKDNGRGFNTADRKYFDGIGIKNIITRAAYLKGRVDIFSEETKGTLIAIFIPLGEDF</sequence>
<evidence type="ECO:0000256" key="1">
    <source>
        <dbReference type="ARBA" id="ARBA00000085"/>
    </source>
</evidence>
<feature type="repeat" description="TPR" evidence="9">
    <location>
        <begin position="157"/>
        <end position="190"/>
    </location>
</feature>
<feature type="transmembrane region" description="Helical" evidence="11">
    <location>
        <begin position="347"/>
        <end position="367"/>
    </location>
</feature>
<evidence type="ECO:0000256" key="4">
    <source>
        <dbReference type="ARBA" id="ARBA00022679"/>
    </source>
</evidence>
<evidence type="ECO:0000256" key="6">
    <source>
        <dbReference type="ARBA" id="ARBA00022777"/>
    </source>
</evidence>
<keyword evidence="11" id="KW-0472">Membrane</keyword>
<keyword evidence="9" id="KW-0802">TPR repeat</keyword>
<dbReference type="Pfam" id="PF13374">
    <property type="entry name" value="TPR_10"/>
    <property type="match status" value="1"/>
</dbReference>
<dbReference type="PROSITE" id="PS50109">
    <property type="entry name" value="HIS_KIN"/>
    <property type="match status" value="1"/>
</dbReference>
<evidence type="ECO:0000256" key="8">
    <source>
        <dbReference type="ARBA" id="ARBA00023012"/>
    </source>
</evidence>
<dbReference type="Gene3D" id="3.30.565.10">
    <property type="entry name" value="Histidine kinase-like ATPase, C-terminal domain"/>
    <property type="match status" value="1"/>
</dbReference>
<evidence type="ECO:0000256" key="12">
    <source>
        <dbReference type="SAM" id="SignalP"/>
    </source>
</evidence>
<dbReference type="InterPro" id="IPR003594">
    <property type="entry name" value="HATPase_dom"/>
</dbReference>
<keyword evidence="12" id="KW-0732">Signal</keyword>
<protein>
    <recommendedName>
        <fullName evidence="2">histidine kinase</fullName>
        <ecNumber evidence="2">2.7.13.3</ecNumber>
    </recommendedName>
</protein>
<dbReference type="Pfam" id="PF02518">
    <property type="entry name" value="HATPase_c"/>
    <property type="match status" value="1"/>
</dbReference>
<evidence type="ECO:0000256" key="10">
    <source>
        <dbReference type="SAM" id="Coils"/>
    </source>
</evidence>
<keyword evidence="6" id="KW-0418">Kinase</keyword>
<evidence type="ECO:0000256" key="3">
    <source>
        <dbReference type="ARBA" id="ARBA00022553"/>
    </source>
</evidence>
<dbReference type="Gene3D" id="1.20.5.1930">
    <property type="match status" value="1"/>
</dbReference>
<dbReference type="InterPro" id="IPR011990">
    <property type="entry name" value="TPR-like_helical_dom_sf"/>
</dbReference>
<dbReference type="InterPro" id="IPR019734">
    <property type="entry name" value="TPR_rpt"/>
</dbReference>
<dbReference type="Pfam" id="PF13424">
    <property type="entry name" value="TPR_12"/>
    <property type="match status" value="2"/>
</dbReference>
<evidence type="ECO:0000256" key="7">
    <source>
        <dbReference type="ARBA" id="ARBA00022840"/>
    </source>
</evidence>
<keyword evidence="4" id="KW-0808">Transferase</keyword>
<dbReference type="PANTHER" id="PTHR24421:SF10">
    <property type="entry name" value="NITRATE_NITRITE SENSOR PROTEIN NARQ"/>
    <property type="match status" value="1"/>
</dbReference>
<keyword evidence="10" id="KW-0175">Coiled coil</keyword>
<name>A0ABW5XPM8_9SPHI</name>
<evidence type="ECO:0000256" key="9">
    <source>
        <dbReference type="PROSITE-ProRule" id="PRU00339"/>
    </source>
</evidence>
<keyword evidence="11" id="KW-1133">Transmembrane helix</keyword>
<dbReference type="InterPro" id="IPR036890">
    <property type="entry name" value="HATPase_C_sf"/>
</dbReference>
<dbReference type="InterPro" id="IPR005467">
    <property type="entry name" value="His_kinase_dom"/>
</dbReference>
<evidence type="ECO:0000313" key="14">
    <source>
        <dbReference type="EMBL" id="MFD2865132.1"/>
    </source>
</evidence>
<dbReference type="SMART" id="SM00028">
    <property type="entry name" value="TPR"/>
    <property type="match status" value="6"/>
</dbReference>
<dbReference type="RefSeq" id="WP_377126897.1">
    <property type="nucleotide sequence ID" value="NZ_JBHUON010000011.1"/>
</dbReference>
<dbReference type="InterPro" id="IPR050482">
    <property type="entry name" value="Sensor_HK_TwoCompSys"/>
</dbReference>
<evidence type="ECO:0000256" key="11">
    <source>
        <dbReference type="SAM" id="Phobius"/>
    </source>
</evidence>
<dbReference type="Pfam" id="PF07730">
    <property type="entry name" value="HisKA_3"/>
    <property type="match status" value="1"/>
</dbReference>
<feature type="signal peptide" evidence="12">
    <location>
        <begin position="1"/>
        <end position="19"/>
    </location>
</feature>
<dbReference type="EC" id="2.7.13.3" evidence="2"/>
<feature type="chain" id="PRO_5046441043" description="histidine kinase" evidence="12">
    <location>
        <begin position="20"/>
        <end position="600"/>
    </location>
</feature>
<dbReference type="PROSITE" id="PS50005">
    <property type="entry name" value="TPR"/>
    <property type="match status" value="1"/>
</dbReference>
<dbReference type="SUPFAM" id="SSF48452">
    <property type="entry name" value="TPR-like"/>
    <property type="match status" value="2"/>
</dbReference>
<keyword evidence="7" id="KW-0067">ATP-binding</keyword>
<keyword evidence="15" id="KW-1185">Reference proteome</keyword>
<dbReference type="CDD" id="cd16917">
    <property type="entry name" value="HATPase_UhpB-NarQ-NarX-like"/>
    <property type="match status" value="1"/>
</dbReference>
<proteinExistence type="predicted"/>
<reference evidence="15" key="1">
    <citation type="journal article" date="2019" name="Int. J. Syst. Evol. Microbiol.">
        <title>The Global Catalogue of Microorganisms (GCM) 10K type strain sequencing project: providing services to taxonomists for standard genome sequencing and annotation.</title>
        <authorList>
            <consortium name="The Broad Institute Genomics Platform"/>
            <consortium name="The Broad Institute Genome Sequencing Center for Infectious Disease"/>
            <person name="Wu L."/>
            <person name="Ma J."/>
        </authorList>
    </citation>
    <scope>NUCLEOTIDE SEQUENCE [LARGE SCALE GENOMIC DNA]</scope>
    <source>
        <strain evidence="15">KCTC 52232</strain>
    </source>
</reference>
<evidence type="ECO:0000313" key="15">
    <source>
        <dbReference type="Proteomes" id="UP001597601"/>
    </source>
</evidence>
<keyword evidence="3" id="KW-0597">Phosphoprotein</keyword>
<gene>
    <name evidence="14" type="ORF">ACFSYC_10585</name>
</gene>
<evidence type="ECO:0000256" key="2">
    <source>
        <dbReference type="ARBA" id="ARBA00012438"/>
    </source>
</evidence>
<dbReference type="InterPro" id="IPR011712">
    <property type="entry name" value="Sig_transdc_His_kin_sub3_dim/P"/>
</dbReference>
<comment type="caution">
    <text evidence="14">The sequence shown here is derived from an EMBL/GenBank/DDBJ whole genome shotgun (WGS) entry which is preliminary data.</text>
</comment>
<feature type="coiled-coil region" evidence="10">
    <location>
        <begin position="312"/>
        <end position="346"/>
    </location>
</feature>
<dbReference type="Gene3D" id="1.25.40.10">
    <property type="entry name" value="Tetratricopeptide repeat domain"/>
    <property type="match status" value="3"/>
</dbReference>
<feature type="domain" description="Histidine kinase" evidence="13">
    <location>
        <begin position="509"/>
        <end position="598"/>
    </location>
</feature>
<keyword evidence="11" id="KW-0812">Transmembrane</keyword>
<dbReference type="Proteomes" id="UP001597601">
    <property type="component" value="Unassembled WGS sequence"/>
</dbReference>
<evidence type="ECO:0000256" key="5">
    <source>
        <dbReference type="ARBA" id="ARBA00022741"/>
    </source>
</evidence>
<keyword evidence="5" id="KW-0547">Nucleotide-binding</keyword>
<dbReference type="SUPFAM" id="SSF55874">
    <property type="entry name" value="ATPase domain of HSP90 chaperone/DNA topoisomerase II/histidine kinase"/>
    <property type="match status" value="1"/>
</dbReference>
<dbReference type="PANTHER" id="PTHR24421">
    <property type="entry name" value="NITRATE/NITRITE SENSOR PROTEIN NARX-RELATED"/>
    <property type="match status" value="1"/>
</dbReference>
<dbReference type="EMBL" id="JBHUON010000011">
    <property type="protein sequence ID" value="MFD2865132.1"/>
    <property type="molecule type" value="Genomic_DNA"/>
</dbReference>
<accession>A0ABW5XPM8</accession>